<dbReference type="Proteomes" id="UP000681315">
    <property type="component" value="Unassembled WGS sequence"/>
</dbReference>
<reference evidence="4 5" key="1">
    <citation type="submission" date="2021-03" db="EMBL/GenBank/DDBJ databases">
        <title>Gelidibacter sp. nov., isolated from costal sediment.</title>
        <authorList>
            <person name="Lun K.-Y."/>
        </authorList>
    </citation>
    <scope>NUCLEOTIDE SEQUENCE [LARGE SCALE GENOMIC DNA]</scope>
    <source>
        <strain evidence="4 5">DF109</strain>
    </source>
</reference>
<organism evidence="4 5">
    <name type="scientific">Gelidibacter pelagius</name>
    <dbReference type="NCBI Taxonomy" id="2819985"/>
    <lineage>
        <taxon>Bacteria</taxon>
        <taxon>Pseudomonadati</taxon>
        <taxon>Bacteroidota</taxon>
        <taxon>Flavobacteriia</taxon>
        <taxon>Flavobacteriales</taxon>
        <taxon>Flavobacteriaceae</taxon>
        <taxon>Gelidibacter</taxon>
    </lineage>
</organism>
<evidence type="ECO:0000256" key="2">
    <source>
        <dbReference type="SAM" id="SignalP"/>
    </source>
</evidence>
<dbReference type="InterPro" id="IPR052918">
    <property type="entry name" value="Motility_Chemotaxis_Reg"/>
</dbReference>
<dbReference type="InterPro" id="IPR026444">
    <property type="entry name" value="Secre_tail"/>
</dbReference>
<keyword evidence="5" id="KW-1185">Reference proteome</keyword>
<dbReference type="Pfam" id="PF18962">
    <property type="entry name" value="Por_Secre_tail"/>
    <property type="match status" value="1"/>
</dbReference>
<dbReference type="InterPro" id="IPR011042">
    <property type="entry name" value="6-blade_b-propeller_TolB-like"/>
</dbReference>
<dbReference type="Pfam" id="PF06739">
    <property type="entry name" value="SBBP"/>
    <property type="match status" value="4"/>
</dbReference>
<dbReference type="EMBL" id="JAGEVG010000012">
    <property type="protein sequence ID" value="MBO3098920.1"/>
    <property type="molecule type" value="Genomic_DNA"/>
</dbReference>
<sequence>MNLKITLLTFMMCLLLSNTSLYSQKPTFEWAKNIGGRNSDLGYDITSDNDGNIYIVGAFSLTVDFDPGEDTANLTSNGSYDIFIQKLDGDGNLLWVKQIGGIYEDYGLKITTDVGGNVYITGAFAGTVDFDPGPDVFNLTATNDFDIHILKLDTDGNFLWAKQIGGDRNDYGRGIGTDSSGNVYVTGFFRETVDFDPGLGVYNLTEVGKSDIFLLKLDTDGEFIWVKQMGGAESEFGNALAVDANNNIYITGTFKATTNFDPNGIYELTSAGNEDIFVLKMDDDGNLLWVRQMGSVGVDTGQDISVDKDGNVYSIGSFIGTVDFNPGDDTANLESLGGTNIYVQKLDTDGNFLWANYMGGLGNDVGYSISNDSNGNVYVAGHFFNNASFDSGAGLINLTAVGGYDAFVQKFDTHGNFGWLKQISGTFNDYAYSVFADNDGNIYSTGTFTATVNLNLEGSNGSLTSNGSFDCYILKLSVDILGIEDSSFSAGLVMYPNPTKGDFLIAFKNEQAKVSIRLLSITGQVLMEDQFHDTKKIPLELHQPNGLYFLEILDHQAKKTVIKVVKE</sequence>
<evidence type="ECO:0000313" key="4">
    <source>
        <dbReference type="EMBL" id="MBO3098920.1"/>
    </source>
</evidence>
<dbReference type="RefSeq" id="WP_208234037.1">
    <property type="nucleotide sequence ID" value="NZ_JAGEVG010000012.1"/>
</dbReference>
<dbReference type="InterPro" id="IPR010620">
    <property type="entry name" value="SBBP_repeat"/>
</dbReference>
<keyword evidence="1 2" id="KW-0732">Signal</keyword>
<accession>A0ABS3STA1</accession>
<feature type="domain" description="Secretion system C-terminal sorting" evidence="3">
    <location>
        <begin position="494"/>
        <end position="561"/>
    </location>
</feature>
<dbReference type="PANTHER" id="PTHR35580:SF1">
    <property type="entry name" value="PHYTASE-LIKE DOMAIN-CONTAINING PROTEIN"/>
    <property type="match status" value="1"/>
</dbReference>
<dbReference type="PANTHER" id="PTHR35580">
    <property type="entry name" value="CELL SURFACE GLYCOPROTEIN (S-LAYER PROTEIN)-LIKE PROTEIN"/>
    <property type="match status" value="1"/>
</dbReference>
<evidence type="ECO:0000259" key="3">
    <source>
        <dbReference type="Pfam" id="PF18962"/>
    </source>
</evidence>
<protein>
    <submittedName>
        <fullName evidence="4">SBBP repeat-containing protein</fullName>
    </submittedName>
</protein>
<dbReference type="Gene3D" id="2.120.10.30">
    <property type="entry name" value="TolB, C-terminal domain"/>
    <property type="match status" value="1"/>
</dbReference>
<comment type="caution">
    <text evidence="4">The sequence shown here is derived from an EMBL/GenBank/DDBJ whole genome shotgun (WGS) entry which is preliminary data.</text>
</comment>
<feature type="chain" id="PRO_5046699604" evidence="2">
    <location>
        <begin position="23"/>
        <end position="567"/>
    </location>
</feature>
<dbReference type="NCBIfam" id="TIGR04183">
    <property type="entry name" value="Por_Secre_tail"/>
    <property type="match status" value="1"/>
</dbReference>
<name>A0ABS3STA1_9FLAO</name>
<dbReference type="SUPFAM" id="SSF101898">
    <property type="entry name" value="NHL repeat"/>
    <property type="match status" value="1"/>
</dbReference>
<feature type="signal peptide" evidence="2">
    <location>
        <begin position="1"/>
        <end position="22"/>
    </location>
</feature>
<gene>
    <name evidence="4" type="ORF">J4051_11615</name>
</gene>
<evidence type="ECO:0000256" key="1">
    <source>
        <dbReference type="ARBA" id="ARBA00022729"/>
    </source>
</evidence>
<proteinExistence type="predicted"/>
<evidence type="ECO:0000313" key="5">
    <source>
        <dbReference type="Proteomes" id="UP000681315"/>
    </source>
</evidence>